<name>A0A0N8NSX2_9CLOT</name>
<dbReference type="NCBIfam" id="TIGR03177">
    <property type="entry name" value="pilus_cpaB"/>
    <property type="match status" value="1"/>
</dbReference>
<dbReference type="InterPro" id="IPR036732">
    <property type="entry name" value="AFP_Neu5c_C_sf"/>
</dbReference>
<dbReference type="InterPro" id="IPR017592">
    <property type="entry name" value="Pilus_assmbl_Flp-typ_CpaB"/>
</dbReference>
<dbReference type="PATRIC" id="fig|36849.3.peg.3431"/>
<reference evidence="2 3" key="1">
    <citation type="submission" date="2015-09" db="EMBL/GenBank/DDBJ databases">
        <title>Genome sequence of Oxobacter pfennigii DSM 3222.</title>
        <authorList>
            <person name="Poehlein A."/>
            <person name="Bengelsdorf F.R."/>
            <person name="Schiel-Bengelsdorf B."/>
            <person name="Duerre P."/>
            <person name="Daniel R."/>
        </authorList>
    </citation>
    <scope>NUCLEOTIDE SEQUENCE [LARGE SCALE GENOMIC DNA]</scope>
    <source>
        <strain evidence="2 3">DSM 3222</strain>
    </source>
</reference>
<feature type="domain" description="SAF" evidence="1">
    <location>
        <begin position="37"/>
        <end position="99"/>
    </location>
</feature>
<dbReference type="InterPro" id="IPR013974">
    <property type="entry name" value="SAF"/>
</dbReference>
<dbReference type="EMBL" id="LKET01000041">
    <property type="protein sequence ID" value="KPU43224.1"/>
    <property type="molecule type" value="Genomic_DNA"/>
</dbReference>
<evidence type="ECO:0000259" key="1">
    <source>
        <dbReference type="SMART" id="SM00858"/>
    </source>
</evidence>
<gene>
    <name evidence="2" type="ORF">OXPF_32380</name>
</gene>
<protein>
    <submittedName>
        <fullName evidence="2">Flagellar basal body P-ring biosynthesis protein FlgA</fullName>
    </submittedName>
</protein>
<dbReference type="CDD" id="cd11614">
    <property type="entry name" value="SAF_CpaB_FlgA_like"/>
    <property type="match status" value="1"/>
</dbReference>
<accession>A0A0N8NSX2</accession>
<organism evidence="2 3">
    <name type="scientific">Oxobacter pfennigii</name>
    <dbReference type="NCBI Taxonomy" id="36849"/>
    <lineage>
        <taxon>Bacteria</taxon>
        <taxon>Bacillati</taxon>
        <taxon>Bacillota</taxon>
        <taxon>Clostridia</taxon>
        <taxon>Eubacteriales</taxon>
        <taxon>Clostridiaceae</taxon>
        <taxon>Oxobacter</taxon>
    </lineage>
</organism>
<comment type="caution">
    <text evidence="2">The sequence shown here is derived from an EMBL/GenBank/DDBJ whole genome shotgun (WGS) entry which is preliminary data.</text>
</comment>
<evidence type="ECO:0000313" key="3">
    <source>
        <dbReference type="Proteomes" id="UP000050326"/>
    </source>
</evidence>
<dbReference type="AlphaFoldDB" id="A0A0N8NSX2"/>
<dbReference type="SMART" id="SM00858">
    <property type="entry name" value="SAF"/>
    <property type="match status" value="1"/>
</dbReference>
<sequence>MKLLKNRIFLSALCLILAAAVSFLLLPRFYAEKSATVTVLRAAEDIPAGTELTENQLVSVEVGSYGLPEGVINDKAQLIGKVAQTAVAKGDYFFPQKVGDYLADALLDRIVKNNQRLVTVSVPSIAAGLSSHLLAGDVVTVAVFLESTADGQDSSPQVILYPELKSLTVYSVENAKTQDTAEMREQLEESQSGSSDPVAKAVTLIVTEAQAERLIEAEYTGKLHLIFEERGVIVHEQ</sequence>
<dbReference type="Pfam" id="PF08666">
    <property type="entry name" value="SAF"/>
    <property type="match status" value="1"/>
</dbReference>
<keyword evidence="2" id="KW-0969">Cilium</keyword>
<keyword evidence="2" id="KW-0282">Flagellum</keyword>
<dbReference type="STRING" id="36849.OXPF_32380"/>
<dbReference type="RefSeq" id="WP_054876233.1">
    <property type="nucleotide sequence ID" value="NZ_LKET01000041.1"/>
</dbReference>
<dbReference type="OrthoDB" id="1953381at2"/>
<keyword evidence="3" id="KW-1185">Reference proteome</keyword>
<dbReference type="InterPro" id="IPR031571">
    <property type="entry name" value="RcpC_dom"/>
</dbReference>
<dbReference type="Proteomes" id="UP000050326">
    <property type="component" value="Unassembled WGS sequence"/>
</dbReference>
<dbReference type="Pfam" id="PF16976">
    <property type="entry name" value="RcpC"/>
    <property type="match status" value="1"/>
</dbReference>
<keyword evidence="2" id="KW-0966">Cell projection</keyword>
<proteinExistence type="predicted"/>
<dbReference type="SUPFAM" id="SSF51269">
    <property type="entry name" value="AFP III-like domain"/>
    <property type="match status" value="1"/>
</dbReference>
<evidence type="ECO:0000313" key="2">
    <source>
        <dbReference type="EMBL" id="KPU43224.1"/>
    </source>
</evidence>